<organism evidence="2 3">
    <name type="scientific">Winkia neuii subsp. anitrata</name>
    <dbReference type="NCBI Taxonomy" id="29318"/>
    <lineage>
        <taxon>Bacteria</taxon>
        <taxon>Bacillati</taxon>
        <taxon>Actinomycetota</taxon>
        <taxon>Actinomycetes</taxon>
        <taxon>Actinomycetales</taxon>
        <taxon>Actinomycetaceae</taxon>
        <taxon>Winkia</taxon>
    </lineage>
</organism>
<evidence type="ECO:0008006" key="4">
    <source>
        <dbReference type="Google" id="ProtNLM"/>
    </source>
</evidence>
<gene>
    <name evidence="2" type="ORF">PIG85_01925</name>
</gene>
<dbReference type="AlphaFoldDB" id="A0AB38XQ07"/>
<name>A0AB38XQ07_9ACTO</name>
<keyword evidence="1" id="KW-0472">Membrane</keyword>
<proteinExistence type="predicted"/>
<dbReference type="KEGG" id="wne:PIG85_01925"/>
<keyword evidence="1" id="KW-1133">Transmembrane helix</keyword>
<evidence type="ECO:0000313" key="2">
    <source>
        <dbReference type="EMBL" id="WCE46427.1"/>
    </source>
</evidence>
<keyword evidence="1" id="KW-0812">Transmembrane</keyword>
<protein>
    <recommendedName>
        <fullName evidence="4">PQQ-binding-like beta-propeller repeat protein</fullName>
    </recommendedName>
</protein>
<evidence type="ECO:0000256" key="1">
    <source>
        <dbReference type="SAM" id="Phobius"/>
    </source>
</evidence>
<sequence>MSHASPPPAGRRASRIALTIIVGAVVIALLALAISAYQRAHPAKAKVHVASSISAKNVGVSAFLPLFGKGSPAGPARIGEATIGLARNHGQTILMRLDRDVSWQLQTKTALSACTTSPITGQTFACLSSSTEGSRLLLVDANTGKARWLFSMPTKAEAVAALEGNILLALPKGKYAQVDLNGELVSLPWPKDEPKANRCPTASATPITPNMAKTLGPNRAVVSVNGTVDVVEPKRVLLRSSGYPLLSGSDVYISPFPNCNRGAALIGDKVADLPEHLVLPRTTDSHVPPVALLDKVPHHFKNGKLGNPLFRADRAVFSGAPTFIAHNSAGLAMGVDAGLVQVGNDGHLDWRFEQPLAQGTASKLGTLAVSKQGEVSVVKDGKATWTSPERVGDAPRLDTTQGRITVSGTNGQIVLAPGYGKTAKLTAPKVTKKIEGHAPLPAGSCVLVQRISTESADVTMMKANCQVEGTQEILSVVTTDQVPRDADVDTLTDSCRVNRAARTMISVQSSIYDPKVVAVCLAGSL</sequence>
<dbReference type="RefSeq" id="WP_004806555.1">
    <property type="nucleotide sequence ID" value="NZ_CP116394.1"/>
</dbReference>
<feature type="transmembrane region" description="Helical" evidence="1">
    <location>
        <begin position="16"/>
        <end position="37"/>
    </location>
</feature>
<evidence type="ECO:0000313" key="3">
    <source>
        <dbReference type="Proteomes" id="UP001211044"/>
    </source>
</evidence>
<dbReference type="EMBL" id="CP116394">
    <property type="protein sequence ID" value="WCE46427.1"/>
    <property type="molecule type" value="Genomic_DNA"/>
</dbReference>
<dbReference type="Proteomes" id="UP001211044">
    <property type="component" value="Chromosome"/>
</dbReference>
<accession>A0AB38XQ07</accession>
<reference evidence="2" key="1">
    <citation type="submission" date="2023-01" db="EMBL/GenBank/DDBJ databases">
        <title>Comparative Genomic Analysis of the Clinically-Derived Winkia Strain NY0527 Provides Evidence into the Taxonomic Reassignment of Winkia neuii and Characterizes Their Virulence Traits.</title>
        <authorList>
            <person name="Cai X."/>
            <person name="Peng Y."/>
            <person name="Li M."/>
            <person name="Qiu Y."/>
            <person name="Wang Y."/>
            <person name="Xu L."/>
            <person name="Hou Q."/>
        </authorList>
    </citation>
    <scope>NUCLEOTIDE SEQUENCE</scope>
    <source>
        <strain evidence="2">NY0527</strain>
    </source>
</reference>